<feature type="compositionally biased region" description="Low complexity" evidence="2">
    <location>
        <begin position="244"/>
        <end position="253"/>
    </location>
</feature>
<feature type="region of interest" description="Disordered" evidence="2">
    <location>
        <begin position="244"/>
        <end position="274"/>
    </location>
</feature>
<evidence type="ECO:0000256" key="2">
    <source>
        <dbReference type="SAM" id="MobiDB-lite"/>
    </source>
</evidence>
<evidence type="ECO:0000313" key="3">
    <source>
        <dbReference type="EnsemblMetazoa" id="OVOC1984.1"/>
    </source>
</evidence>
<sequence>MYSVNIAKQPTIAEINDDVQTCVTAKRLAGMIRTLKEQIIDEMNIEQETNTENCQLEINIHRFQERLKELDILYLNCETSNAEIQRRKKRYSEQLAKISKLVSEQNFDAANWAIILDEMVFVNRELFEILMSTAIAERRALQVNSTHHTESSMEIIEEEKYRFIAEKLVLKRTELRQELHSQMNSYELLRAQINQIENNLMNLQKTIDVYDAEYWQLNDARDDLKLQIFQLQQLLRQRRRCCLNSSNKSSSSHNDNDDNDHSMNDKCLTVQRKKSNSTIPSLKILKKENNSIVNTKYKDQIISKTMPEMKHNASDKNATEERMESRKNAIKKKEMAMINQASSSSLDIRSNFIWIKETRKKNQSLSPDSSISSSTSYFFVEHHKTDFKLMKSQHEERIYQKHKKNSNRSTSTGSFKTTQSQNVASEIEIKKQIKYSQPVKSTKPIVLSPNSARHTDFQKSSLMNRKQKEKNSEEMKKITVDRVDIDRETTIDLQNSNKENTIDSSKSSKGTISDDETTDLTSESISISDKLPNTINELSSIRSDIKEQEKEPSHSYEIRKVVDNTDCELNQSHPIKKLSPTRAIKSSLTYQSSSPFDSSSKQQTEIRQPFCSSRSERIRLLQKQQQPMYQPCYNRFHYQAESDEQRSGSLSLQYQSVELWQEISEKTFLHDIAS</sequence>
<feature type="compositionally biased region" description="Basic and acidic residues" evidence="2">
    <location>
        <begin position="469"/>
        <end position="490"/>
    </location>
</feature>
<evidence type="ECO:0000313" key="4">
    <source>
        <dbReference type="Proteomes" id="UP000024404"/>
    </source>
</evidence>
<accession>A0A8R1XRD9</accession>
<keyword evidence="4" id="KW-1185">Reference proteome</keyword>
<dbReference type="EMBL" id="CMVM020000061">
    <property type="status" value="NOT_ANNOTATED_CDS"/>
    <property type="molecule type" value="Genomic_DNA"/>
</dbReference>
<dbReference type="Proteomes" id="UP000024404">
    <property type="component" value="Unassembled WGS sequence"/>
</dbReference>
<dbReference type="AlphaFoldDB" id="A0A8R1XRD9"/>
<protein>
    <submittedName>
        <fullName evidence="3">Uncharacterized protein</fullName>
    </submittedName>
</protein>
<reference evidence="4" key="1">
    <citation type="submission" date="2013-10" db="EMBL/GenBank/DDBJ databases">
        <title>Genome sequencing of Onchocerca volvulus.</title>
        <authorList>
            <person name="Cotton J."/>
            <person name="Tsai J."/>
            <person name="Stanley E."/>
            <person name="Tracey A."/>
            <person name="Holroyd N."/>
            <person name="Lustigman S."/>
            <person name="Berriman M."/>
        </authorList>
    </citation>
    <scope>NUCLEOTIDE SEQUENCE</scope>
</reference>
<feature type="compositionally biased region" description="Polar residues" evidence="2">
    <location>
        <begin position="448"/>
        <end position="464"/>
    </location>
</feature>
<name>A0A8R1XRD9_ONCVO</name>
<proteinExistence type="predicted"/>
<reference evidence="3" key="2">
    <citation type="submission" date="2022-06" db="UniProtKB">
        <authorList>
            <consortium name="EnsemblMetazoa"/>
        </authorList>
    </citation>
    <scope>IDENTIFICATION</scope>
</reference>
<keyword evidence="1" id="KW-0175">Coiled coil</keyword>
<dbReference type="EnsemblMetazoa" id="OVOC1984.1">
    <property type="protein sequence ID" value="OVOC1984.1"/>
    <property type="gene ID" value="WBGene00238793"/>
</dbReference>
<dbReference type="OMA" id="LCINCET"/>
<evidence type="ECO:0000256" key="1">
    <source>
        <dbReference type="SAM" id="Coils"/>
    </source>
</evidence>
<feature type="compositionally biased region" description="Polar residues" evidence="2">
    <location>
        <begin position="491"/>
        <end position="511"/>
    </location>
</feature>
<organism evidence="3 4">
    <name type="scientific">Onchocerca volvulus</name>
    <dbReference type="NCBI Taxonomy" id="6282"/>
    <lineage>
        <taxon>Eukaryota</taxon>
        <taxon>Metazoa</taxon>
        <taxon>Ecdysozoa</taxon>
        <taxon>Nematoda</taxon>
        <taxon>Chromadorea</taxon>
        <taxon>Rhabditida</taxon>
        <taxon>Spirurina</taxon>
        <taxon>Spiruromorpha</taxon>
        <taxon>Filarioidea</taxon>
        <taxon>Onchocercidae</taxon>
        <taxon>Onchocerca</taxon>
    </lineage>
</organism>
<feature type="region of interest" description="Disordered" evidence="2">
    <location>
        <begin position="444"/>
        <end position="524"/>
    </location>
</feature>
<feature type="compositionally biased region" description="Basic and acidic residues" evidence="2">
    <location>
        <begin position="254"/>
        <end position="264"/>
    </location>
</feature>
<feature type="coiled-coil region" evidence="1">
    <location>
        <begin position="172"/>
        <end position="213"/>
    </location>
</feature>